<feature type="transmembrane region" description="Helical" evidence="1">
    <location>
        <begin position="93"/>
        <end position="116"/>
    </location>
</feature>
<keyword evidence="3" id="KW-1185">Reference proteome</keyword>
<reference evidence="2 3" key="1">
    <citation type="submission" date="2022-06" db="EMBL/GenBank/DDBJ databases">
        <title>Isolation of gut microbiota from human fecal samples.</title>
        <authorList>
            <person name="Pamer E.G."/>
            <person name="Barat B."/>
            <person name="Waligurski E."/>
            <person name="Medina S."/>
            <person name="Paddock L."/>
            <person name="Mostad J."/>
        </authorList>
    </citation>
    <scope>NUCLEOTIDE SEQUENCE [LARGE SCALE GENOMIC DNA]</scope>
    <source>
        <strain evidence="2 3">DFI.6.1</strain>
    </source>
</reference>
<dbReference type="RefSeq" id="WP_102267736.1">
    <property type="nucleotide sequence ID" value="NZ_DBEZTG010000126.1"/>
</dbReference>
<feature type="transmembrane region" description="Helical" evidence="1">
    <location>
        <begin position="12"/>
        <end position="32"/>
    </location>
</feature>
<feature type="transmembrane region" description="Helical" evidence="1">
    <location>
        <begin position="128"/>
        <end position="153"/>
    </location>
</feature>
<dbReference type="InterPro" id="IPR024529">
    <property type="entry name" value="ECF_trnsprt_substrate-spec"/>
</dbReference>
<feature type="transmembrane region" description="Helical" evidence="1">
    <location>
        <begin position="168"/>
        <end position="195"/>
    </location>
</feature>
<dbReference type="EMBL" id="JANGCH010000001">
    <property type="protein sequence ID" value="MCQ5120663.1"/>
    <property type="molecule type" value="Genomic_DNA"/>
</dbReference>
<keyword evidence="1" id="KW-0812">Transmembrane</keyword>
<dbReference type="Pfam" id="PF12822">
    <property type="entry name" value="ECF_trnsprt"/>
    <property type="match status" value="1"/>
</dbReference>
<dbReference type="Gene3D" id="1.10.1760.20">
    <property type="match status" value="1"/>
</dbReference>
<comment type="caution">
    <text evidence="2">The sequence shown here is derived from an EMBL/GenBank/DDBJ whole genome shotgun (WGS) entry which is preliminary data.</text>
</comment>
<organism evidence="2 3">
    <name type="scientific">Massilicoli timonensis</name>
    <dbReference type="NCBI Taxonomy" id="2015901"/>
    <lineage>
        <taxon>Bacteria</taxon>
        <taxon>Bacillati</taxon>
        <taxon>Bacillota</taxon>
        <taxon>Erysipelotrichia</taxon>
        <taxon>Erysipelotrichales</taxon>
        <taxon>Erysipelotrichaceae</taxon>
        <taxon>Massilicoli</taxon>
    </lineage>
</organism>
<evidence type="ECO:0000313" key="3">
    <source>
        <dbReference type="Proteomes" id="UP001524435"/>
    </source>
</evidence>
<evidence type="ECO:0000313" key="2">
    <source>
        <dbReference type="EMBL" id="MCQ5120663.1"/>
    </source>
</evidence>
<keyword evidence="1" id="KW-0472">Membrane</keyword>
<accession>A0ABT1SHH1</accession>
<dbReference type="Proteomes" id="UP001524435">
    <property type="component" value="Unassembled WGS sequence"/>
</dbReference>
<gene>
    <name evidence="2" type="ORF">NE663_00105</name>
</gene>
<name>A0ABT1SHH1_9FIRM</name>
<evidence type="ECO:0000256" key="1">
    <source>
        <dbReference type="SAM" id="Phobius"/>
    </source>
</evidence>
<sequence length="210" mass="22372">MKQKQTTTMAFYALFVAIELVLMFTPLGFIPLSAIKITTMHIPVIIAGIVLGVKGGSLIGAVFGICSVINATINPVPTSFVFTPFYSIGAVSGNFYSLLIAIVPRIMIGVVSALLYRFLKNLRTNDSIATVICGFAGSMTNTVLVMGGIYLFFGPDYAAALDMSYDLLLGAIMGIVTYNGVIEAIAAAVMVCVICKALAPMTRKYFHTNA</sequence>
<keyword evidence="1" id="KW-1133">Transmembrane helix</keyword>
<protein>
    <submittedName>
        <fullName evidence="2">ECF transporter S component</fullName>
    </submittedName>
</protein>
<feature type="transmembrane region" description="Helical" evidence="1">
    <location>
        <begin position="44"/>
        <end position="73"/>
    </location>
</feature>
<proteinExistence type="predicted"/>